<dbReference type="AlphaFoldDB" id="A0A6L6G9P9"/>
<dbReference type="GO" id="GO:0016791">
    <property type="term" value="F:phosphatase activity"/>
    <property type="evidence" value="ECO:0007669"/>
    <property type="project" value="TreeGrafter"/>
</dbReference>
<dbReference type="CDD" id="cd07518">
    <property type="entry name" value="HAD_YbiV-Like"/>
    <property type="match status" value="1"/>
</dbReference>
<evidence type="ECO:0000313" key="1">
    <source>
        <dbReference type="EMBL" id="MTD01998.1"/>
    </source>
</evidence>
<proteinExistence type="predicted"/>
<dbReference type="SFLD" id="SFLDS00003">
    <property type="entry name" value="Haloacid_Dehalogenase"/>
    <property type="match status" value="1"/>
</dbReference>
<organism evidence="1 2">
    <name type="scientific">Streptococcus uberis</name>
    <dbReference type="NCBI Taxonomy" id="1349"/>
    <lineage>
        <taxon>Bacteria</taxon>
        <taxon>Bacillati</taxon>
        <taxon>Bacillota</taxon>
        <taxon>Bacilli</taxon>
        <taxon>Lactobacillales</taxon>
        <taxon>Streptococcaceae</taxon>
        <taxon>Streptococcus</taxon>
    </lineage>
</organism>
<dbReference type="PANTHER" id="PTHR10000:SF53">
    <property type="entry name" value="5-AMINO-6-(5-PHOSPHO-D-RIBITYLAMINO)URACIL PHOSPHATASE YBJI-RELATED"/>
    <property type="match status" value="1"/>
</dbReference>
<dbReference type="NCBIfam" id="TIGR00099">
    <property type="entry name" value="Cof-subfamily"/>
    <property type="match status" value="1"/>
</dbReference>
<dbReference type="RefSeq" id="WP_154617606.1">
    <property type="nucleotide sequence ID" value="NZ_JADFBD010000007.1"/>
</dbReference>
<dbReference type="NCBIfam" id="TIGR01484">
    <property type="entry name" value="HAD-SF-IIB"/>
    <property type="match status" value="1"/>
</dbReference>
<dbReference type="InterPro" id="IPR036412">
    <property type="entry name" value="HAD-like_sf"/>
</dbReference>
<dbReference type="PANTHER" id="PTHR10000">
    <property type="entry name" value="PHOSPHOSERINE PHOSPHATASE"/>
    <property type="match status" value="1"/>
</dbReference>
<dbReference type="InterPro" id="IPR000150">
    <property type="entry name" value="Cof"/>
</dbReference>
<gene>
    <name evidence="1" type="ORF">GKS16_06910</name>
</gene>
<keyword evidence="1" id="KW-0378">Hydrolase</keyword>
<dbReference type="Gene3D" id="3.30.1240.10">
    <property type="match status" value="1"/>
</dbReference>
<evidence type="ECO:0000313" key="2">
    <source>
        <dbReference type="Proteomes" id="UP000483839"/>
    </source>
</evidence>
<dbReference type="SUPFAM" id="SSF56784">
    <property type="entry name" value="HAD-like"/>
    <property type="match status" value="1"/>
</dbReference>
<dbReference type="GO" id="GO:0005829">
    <property type="term" value="C:cytosol"/>
    <property type="evidence" value="ECO:0007669"/>
    <property type="project" value="TreeGrafter"/>
</dbReference>
<dbReference type="GO" id="GO:0000287">
    <property type="term" value="F:magnesium ion binding"/>
    <property type="evidence" value="ECO:0007669"/>
    <property type="project" value="TreeGrafter"/>
</dbReference>
<dbReference type="SFLD" id="SFLDG01140">
    <property type="entry name" value="C2.B:_Phosphomannomutase_and_P"/>
    <property type="match status" value="1"/>
</dbReference>
<dbReference type="InterPro" id="IPR006379">
    <property type="entry name" value="HAD-SF_hydro_IIB"/>
</dbReference>
<accession>A0A6L6G9P9</accession>
<comment type="caution">
    <text evidence="1">The sequence shown here is derived from an EMBL/GenBank/DDBJ whole genome shotgun (WGS) entry which is preliminary data.</text>
</comment>
<protein>
    <submittedName>
        <fullName evidence="1">Cof-type HAD-IIB family hydrolase</fullName>
    </submittedName>
</protein>
<dbReference type="InterPro" id="IPR023214">
    <property type="entry name" value="HAD_sf"/>
</dbReference>
<reference evidence="1 2" key="1">
    <citation type="submission" date="2019-11" db="EMBL/GenBank/DDBJ databases">
        <title>Streptococcus uberis isolated from clinical mastitis cases on a southeastern Queensland dairy.</title>
        <authorList>
            <person name="Workentine M.L."/>
            <person name="Price R."/>
            <person name="Olchowy T."/>
        </authorList>
    </citation>
    <scope>NUCLEOTIDE SEQUENCE [LARGE SCALE GENOMIC DNA]</scope>
    <source>
        <strain evidence="1 2">OLC4459-A17</strain>
    </source>
</reference>
<dbReference type="EMBL" id="WLXI01000047">
    <property type="protein sequence ID" value="MTD01998.1"/>
    <property type="molecule type" value="Genomic_DNA"/>
</dbReference>
<sequence length="265" mass="29748">MEIKVFATDMDGTFLNSQNDYDRAFFKATFDKLIKDGKKFVAISGNQYYQIKGFFEEVADRMTIVGENGAFIVEQGELLQTSPIEMEVVEKVIAYLDRNDLSPESVVCGKQAAYILKTASQENKDYFGTYYTKMVEVDSFQDLPEDAILKFSFNTPLDTTEEIIDMLNQTLSDQVIAVATGHGNVDVMRKGINKGSAMRFLLDRWGLEANQLMAFGDSDNDLEMLALTEHSYAMMNANDKVKKQATFLTSSNDDNGVLVAINKML</sequence>
<dbReference type="Pfam" id="PF08282">
    <property type="entry name" value="Hydrolase_3"/>
    <property type="match status" value="1"/>
</dbReference>
<dbReference type="Gene3D" id="3.40.50.1000">
    <property type="entry name" value="HAD superfamily/HAD-like"/>
    <property type="match status" value="1"/>
</dbReference>
<dbReference type="Proteomes" id="UP000483839">
    <property type="component" value="Unassembled WGS sequence"/>
</dbReference>
<name>A0A6L6G9P9_STRUB</name>